<keyword evidence="1" id="KW-0732">Signal</keyword>
<comment type="caution">
    <text evidence="2">The sequence shown here is derived from an EMBL/GenBank/DDBJ whole genome shotgun (WGS) entry which is preliminary data.</text>
</comment>
<name>A0A5N3QSS2_9VIBR</name>
<gene>
    <name evidence="2" type="ORF">F2P58_22345</name>
</gene>
<sequence length="319" mass="35890">MNKRLIPFATALLILPLSASANDDIAKPLRTSASSPFQSTRLSTQLESAFMSNQSEFYLTNSASSIWAHSDGNSFDYYQSNMTVGMKVATGEKLTTGIEYQYTWANNNGLDSLVMNFHDLIGVGQNGRDEVEEDGFHIASDRYGVQLDDFEDENLVKALKMDLQYHWYQTETEALSFTGLVYFNQPDQDSFVSDTFEYGVQVNYSKVINDHSFHSTFGAIKRSDDSNLEDLDIVDITTELGLGYVYSLTENHHFIAEYYIFQGALDDGSAFSKPSQEITLGYRYNFVDLGAVEFSTTENIGNMDNSTDIMFTLGLRLFL</sequence>
<dbReference type="Proteomes" id="UP000326789">
    <property type="component" value="Unassembled WGS sequence"/>
</dbReference>
<dbReference type="InterPro" id="IPR021523">
    <property type="entry name" value="DUF3187"/>
</dbReference>
<evidence type="ECO:0000313" key="3">
    <source>
        <dbReference type="Proteomes" id="UP000326789"/>
    </source>
</evidence>
<organism evidence="2 3">
    <name type="scientific">Vibrio fortis</name>
    <dbReference type="NCBI Taxonomy" id="212667"/>
    <lineage>
        <taxon>Bacteria</taxon>
        <taxon>Pseudomonadati</taxon>
        <taxon>Pseudomonadota</taxon>
        <taxon>Gammaproteobacteria</taxon>
        <taxon>Vibrionales</taxon>
        <taxon>Vibrionaceae</taxon>
        <taxon>Vibrio</taxon>
    </lineage>
</organism>
<feature type="chain" id="PRO_5024312713" evidence="1">
    <location>
        <begin position="22"/>
        <end position="319"/>
    </location>
</feature>
<dbReference type="EMBL" id="VWSE01000010">
    <property type="protein sequence ID" value="KAB0285274.1"/>
    <property type="molecule type" value="Genomic_DNA"/>
</dbReference>
<dbReference type="Pfam" id="PF11383">
    <property type="entry name" value="DUF3187"/>
    <property type="match status" value="1"/>
</dbReference>
<dbReference type="AlphaFoldDB" id="A0A5N3QSS2"/>
<evidence type="ECO:0000313" key="2">
    <source>
        <dbReference type="EMBL" id="KAB0285274.1"/>
    </source>
</evidence>
<dbReference type="RefSeq" id="WP_150872987.1">
    <property type="nucleotide sequence ID" value="NZ_VWSE01000010.1"/>
</dbReference>
<accession>A0A5N3QSS2</accession>
<reference evidence="2 3" key="1">
    <citation type="submission" date="2019-09" db="EMBL/GenBank/DDBJ databases">
        <title>Whole genome sequence of Vibrio fortis.</title>
        <authorList>
            <person name="Das S.K."/>
        </authorList>
    </citation>
    <scope>NUCLEOTIDE SEQUENCE [LARGE SCALE GENOMIC DNA]</scope>
    <source>
        <strain evidence="2 3">AN60</strain>
    </source>
</reference>
<evidence type="ECO:0000256" key="1">
    <source>
        <dbReference type="SAM" id="SignalP"/>
    </source>
</evidence>
<protein>
    <submittedName>
        <fullName evidence="2">DUF3187 family protein</fullName>
    </submittedName>
</protein>
<feature type="signal peptide" evidence="1">
    <location>
        <begin position="1"/>
        <end position="21"/>
    </location>
</feature>
<proteinExistence type="predicted"/>